<accession>A0A1B9F968</accession>
<name>A0A1B9F968_9BACT</name>
<feature type="transmembrane region" description="Helical" evidence="1">
    <location>
        <begin position="20"/>
        <end position="41"/>
    </location>
</feature>
<protein>
    <submittedName>
        <fullName evidence="2">Uncharacterized protein</fullName>
    </submittedName>
</protein>
<dbReference type="AlphaFoldDB" id="A0A1B9F968"/>
<dbReference type="EMBL" id="MAGO01000001">
    <property type="protein sequence ID" value="OCC16395.1"/>
    <property type="molecule type" value="Genomic_DNA"/>
</dbReference>
<reference evidence="2 3" key="1">
    <citation type="submission" date="2016-06" db="EMBL/GenBank/DDBJ databases">
        <title>Respiratory ammonification of nitrate coupled to the oxidation of elemental sulfur in deep-sea autotrophic thermophilic bacteria.</title>
        <authorList>
            <person name="Slobodkina G.B."/>
            <person name="Mardanov A.V."/>
            <person name="Ravin N.V."/>
            <person name="Frolova A.A."/>
            <person name="Viryasiv M.B."/>
            <person name="Chernyh N.A."/>
            <person name="Bonch-Osmolovskaya E.A."/>
            <person name="Slobodkin A.I."/>
        </authorList>
    </citation>
    <scope>NUCLEOTIDE SEQUENCE [LARGE SCALE GENOMIC DNA]</scope>
    <source>
        <strain evidence="2 3">S69</strain>
    </source>
</reference>
<organism evidence="2 3">
    <name type="scientific">Dissulfuribacter thermophilus</name>
    <dbReference type="NCBI Taxonomy" id="1156395"/>
    <lineage>
        <taxon>Bacteria</taxon>
        <taxon>Pseudomonadati</taxon>
        <taxon>Thermodesulfobacteriota</taxon>
        <taxon>Dissulfuribacteria</taxon>
        <taxon>Dissulfuribacterales</taxon>
        <taxon>Dissulfuribacteraceae</taxon>
        <taxon>Dissulfuribacter</taxon>
    </lineage>
</organism>
<evidence type="ECO:0000313" key="2">
    <source>
        <dbReference type="EMBL" id="OCC16395.1"/>
    </source>
</evidence>
<keyword evidence="1" id="KW-1133">Transmembrane helix</keyword>
<keyword evidence="1" id="KW-0472">Membrane</keyword>
<proteinExistence type="predicted"/>
<evidence type="ECO:0000256" key="1">
    <source>
        <dbReference type="SAM" id="Phobius"/>
    </source>
</evidence>
<gene>
    <name evidence="2" type="ORF">DBT_0212</name>
</gene>
<comment type="caution">
    <text evidence="2">The sequence shown here is derived from an EMBL/GenBank/DDBJ whole genome shotgun (WGS) entry which is preliminary data.</text>
</comment>
<dbReference type="Proteomes" id="UP000093080">
    <property type="component" value="Unassembled WGS sequence"/>
</dbReference>
<sequence>MFVVFPLKAHKGIAGLDLGLLTPFFVLFFNWVWGAVTAIAIKCAR</sequence>
<keyword evidence="3" id="KW-1185">Reference proteome</keyword>
<evidence type="ECO:0000313" key="3">
    <source>
        <dbReference type="Proteomes" id="UP000093080"/>
    </source>
</evidence>
<keyword evidence="1" id="KW-0812">Transmembrane</keyword>